<evidence type="ECO:0000313" key="11">
    <source>
        <dbReference type="EMBL" id="KNE58317.1"/>
    </source>
</evidence>
<feature type="compositionally biased region" description="Low complexity" evidence="9">
    <location>
        <begin position="107"/>
        <end position="116"/>
    </location>
</feature>
<dbReference type="OrthoDB" id="421226at2759"/>
<evidence type="ECO:0000256" key="9">
    <source>
        <dbReference type="SAM" id="MobiDB-lite"/>
    </source>
</evidence>
<name>A0A0L0S713_ALLM3</name>
<evidence type="ECO:0000259" key="10">
    <source>
        <dbReference type="PROSITE" id="PS50042"/>
    </source>
</evidence>
<dbReference type="STRING" id="578462.A0A0L0S713"/>
<feature type="compositionally biased region" description="Low complexity" evidence="9">
    <location>
        <begin position="20"/>
        <end position="46"/>
    </location>
</feature>
<keyword evidence="8" id="KW-0407">Ion channel</keyword>
<keyword evidence="5" id="KW-0406">Ion transport</keyword>
<dbReference type="SUPFAM" id="SSF51206">
    <property type="entry name" value="cAMP-binding domain-like"/>
    <property type="match status" value="1"/>
</dbReference>
<proteinExistence type="predicted"/>
<dbReference type="Gene3D" id="1.10.287.630">
    <property type="entry name" value="Helix hairpin bin"/>
    <property type="match status" value="1"/>
</dbReference>
<dbReference type="CDD" id="cd00038">
    <property type="entry name" value="CAP_ED"/>
    <property type="match status" value="1"/>
</dbReference>
<dbReference type="SMART" id="SM00100">
    <property type="entry name" value="cNMP"/>
    <property type="match status" value="1"/>
</dbReference>
<accession>A0A0L0S713</accession>
<dbReference type="InterPro" id="IPR018490">
    <property type="entry name" value="cNMP-bd_dom_sf"/>
</dbReference>
<evidence type="ECO:0000256" key="4">
    <source>
        <dbReference type="ARBA" id="ARBA00022989"/>
    </source>
</evidence>
<dbReference type="VEuPathDB" id="FungiDB:AMAG_03903"/>
<dbReference type="GO" id="GO:0016020">
    <property type="term" value="C:membrane"/>
    <property type="evidence" value="ECO:0007669"/>
    <property type="project" value="UniProtKB-SubCell"/>
</dbReference>
<feature type="compositionally biased region" description="Pro residues" evidence="9">
    <location>
        <begin position="47"/>
        <end position="60"/>
    </location>
</feature>
<evidence type="ECO:0000256" key="8">
    <source>
        <dbReference type="ARBA" id="ARBA00023303"/>
    </source>
</evidence>
<keyword evidence="2" id="KW-0813">Transport</keyword>
<organism evidence="11 12">
    <name type="scientific">Allomyces macrogynus (strain ATCC 38327)</name>
    <name type="common">Allomyces javanicus var. macrogynus</name>
    <dbReference type="NCBI Taxonomy" id="578462"/>
    <lineage>
        <taxon>Eukaryota</taxon>
        <taxon>Fungi</taxon>
        <taxon>Fungi incertae sedis</taxon>
        <taxon>Blastocladiomycota</taxon>
        <taxon>Blastocladiomycetes</taxon>
        <taxon>Blastocladiales</taxon>
        <taxon>Blastocladiaceae</taxon>
        <taxon>Allomyces</taxon>
    </lineage>
</organism>
<evidence type="ECO:0000313" key="12">
    <source>
        <dbReference type="Proteomes" id="UP000054350"/>
    </source>
</evidence>
<dbReference type="PANTHER" id="PTHR45638">
    <property type="entry name" value="CYCLIC NUCLEOTIDE-GATED CATION CHANNEL SUBUNIT A"/>
    <property type="match status" value="1"/>
</dbReference>
<feature type="region of interest" description="Disordered" evidence="9">
    <location>
        <begin position="1"/>
        <end position="155"/>
    </location>
</feature>
<dbReference type="EMBL" id="GG745333">
    <property type="protein sequence ID" value="KNE58317.1"/>
    <property type="molecule type" value="Genomic_DNA"/>
</dbReference>
<keyword evidence="4" id="KW-1133">Transmembrane helix</keyword>
<feature type="region of interest" description="Disordered" evidence="9">
    <location>
        <begin position="234"/>
        <end position="270"/>
    </location>
</feature>
<comment type="subcellular location">
    <subcellularLocation>
        <location evidence="1">Membrane</location>
        <topology evidence="1">Multi-pass membrane protein</topology>
    </subcellularLocation>
</comment>
<dbReference type="GO" id="GO:0005221">
    <property type="term" value="F:intracellularly cyclic nucleotide-activated monoatomic cation channel activity"/>
    <property type="evidence" value="ECO:0007669"/>
    <property type="project" value="InterPro"/>
</dbReference>
<dbReference type="InterPro" id="IPR000595">
    <property type="entry name" value="cNMP-bd_dom"/>
</dbReference>
<dbReference type="PROSITE" id="PS00889">
    <property type="entry name" value="CNMP_BINDING_2"/>
    <property type="match status" value="1"/>
</dbReference>
<sequence length="803" mass="86687">MTDSNPTPPLPPPPDPPTTTPASSVPADSLLPASPSLSPSPSAAAPAPAPTSPNPDPAPLSPRLSSATGGASNADHPRFGSRASILSVDPGIVSAGPATARPRRASRLAPRPLQLLRTEDAGPRSSSPTTAVNGSATASPTSPFRRASMNVPKQPATAAAVGHALASSGGSAMVGPLRPTFSTATRGPGAASSASFATSFDAPPSMAGTSTDFASAAKFPSVIASQATGIDMAASTGPVSTATPPQPTSPPPGPLVTPAMTPMTPDDGQSSEALLRSGLHLLMPEADREADTDSDPTGLANLYQHWHGAWTYAMCTPEARIWARLDTLVHLLDLACLTLGPILLGFVCALEWPVVVSCLAFGTALTLVVIVDMVRPRYDQYGELMITQRGRMAVFWRTKRNRLRVFSCIPWDWAFATYLLVTKHEWTCRNPTYFFEDGSAGTVVRAGAAVLDVRYSYNDDDIPTHLVILSALYAIRMLHAAGSTVWALRVSVPGVSEPIGRLIKNLLLTVLVSHVNAMLFMMLDVHQDTAHRYITRHLIDEVSGLPTSTPFRYAHAYYDAQLSLFFIPRDGIKLIPEVAFQAIEMLFAAVIYGSILGNLAAIVRSLDSKAELHKKAKHRNMRKMFLRKFMLDNRFPPDLQRKVLEQEEFQWVHQQGMDTDELFCGLPSGLRKDIHAHLYLPMINRVPMFKTTDNAFKMALAERITTISVKAGFYVCRVNETAAETYFIRSGQVQILVPDESKVITTLQPGAFFGEIGLLDPAARRTATAKTVCDTQLCVLSRDNFNAILKDHPSMRDAPERAE</sequence>
<dbReference type="InterPro" id="IPR050866">
    <property type="entry name" value="CNG_cation_channel"/>
</dbReference>
<dbReference type="Proteomes" id="UP000054350">
    <property type="component" value="Unassembled WGS sequence"/>
</dbReference>
<reference evidence="11 12" key="1">
    <citation type="submission" date="2009-11" db="EMBL/GenBank/DDBJ databases">
        <title>Annotation of Allomyces macrogynus ATCC 38327.</title>
        <authorList>
            <consortium name="The Broad Institute Genome Sequencing Platform"/>
            <person name="Russ C."/>
            <person name="Cuomo C."/>
            <person name="Burger G."/>
            <person name="Gray M.W."/>
            <person name="Holland P.W.H."/>
            <person name="King N."/>
            <person name="Lang F.B.F."/>
            <person name="Roger A.J."/>
            <person name="Ruiz-Trillo I."/>
            <person name="Young S.K."/>
            <person name="Zeng Q."/>
            <person name="Gargeya S."/>
            <person name="Fitzgerald M."/>
            <person name="Haas B."/>
            <person name="Abouelleil A."/>
            <person name="Alvarado L."/>
            <person name="Arachchi H.M."/>
            <person name="Berlin A."/>
            <person name="Chapman S.B."/>
            <person name="Gearin G."/>
            <person name="Goldberg J."/>
            <person name="Griggs A."/>
            <person name="Gujja S."/>
            <person name="Hansen M."/>
            <person name="Heiman D."/>
            <person name="Howarth C."/>
            <person name="Larimer J."/>
            <person name="Lui A."/>
            <person name="MacDonald P.J.P."/>
            <person name="McCowen C."/>
            <person name="Montmayeur A."/>
            <person name="Murphy C."/>
            <person name="Neiman D."/>
            <person name="Pearson M."/>
            <person name="Priest M."/>
            <person name="Roberts A."/>
            <person name="Saif S."/>
            <person name="Shea T."/>
            <person name="Sisk P."/>
            <person name="Stolte C."/>
            <person name="Sykes S."/>
            <person name="Wortman J."/>
            <person name="Nusbaum C."/>
            <person name="Birren B."/>
        </authorList>
    </citation>
    <scope>NUCLEOTIDE SEQUENCE [LARGE SCALE GENOMIC DNA]</scope>
    <source>
        <strain evidence="11 12">ATCC 38327</strain>
    </source>
</reference>
<dbReference type="Pfam" id="PF00027">
    <property type="entry name" value="cNMP_binding"/>
    <property type="match status" value="1"/>
</dbReference>
<evidence type="ECO:0000256" key="3">
    <source>
        <dbReference type="ARBA" id="ARBA00022692"/>
    </source>
</evidence>
<dbReference type="GO" id="GO:0044877">
    <property type="term" value="F:protein-containing complex binding"/>
    <property type="evidence" value="ECO:0007669"/>
    <property type="project" value="TreeGrafter"/>
</dbReference>
<feature type="compositionally biased region" description="Pro residues" evidence="9">
    <location>
        <begin position="1"/>
        <end position="19"/>
    </location>
</feature>
<protein>
    <recommendedName>
        <fullName evidence="10">Cyclic nucleotide-binding domain-containing protein</fullName>
    </recommendedName>
</protein>
<dbReference type="eggNOG" id="KOG0500">
    <property type="taxonomic scope" value="Eukaryota"/>
</dbReference>
<feature type="compositionally biased region" description="Polar residues" evidence="9">
    <location>
        <begin position="124"/>
        <end position="142"/>
    </location>
</feature>
<evidence type="ECO:0000256" key="5">
    <source>
        <dbReference type="ARBA" id="ARBA00023065"/>
    </source>
</evidence>
<keyword evidence="6" id="KW-0472">Membrane</keyword>
<dbReference type="PROSITE" id="PS50042">
    <property type="entry name" value="CNMP_BINDING_3"/>
    <property type="match status" value="1"/>
</dbReference>
<keyword evidence="12" id="KW-1185">Reference proteome</keyword>
<dbReference type="PANTHER" id="PTHR45638:SF11">
    <property type="entry name" value="CYCLIC NUCLEOTIDE-GATED CATION CHANNEL SUBUNIT A"/>
    <property type="match status" value="1"/>
</dbReference>
<feature type="domain" description="Cyclic nucleotide-binding" evidence="10">
    <location>
        <begin position="688"/>
        <end position="789"/>
    </location>
</feature>
<evidence type="ECO:0000256" key="1">
    <source>
        <dbReference type="ARBA" id="ARBA00004141"/>
    </source>
</evidence>
<keyword evidence="3" id="KW-0812">Transmembrane</keyword>
<evidence type="ECO:0000256" key="2">
    <source>
        <dbReference type="ARBA" id="ARBA00022448"/>
    </source>
</evidence>
<keyword evidence="7" id="KW-1071">Ligand-gated ion channel</keyword>
<evidence type="ECO:0000256" key="7">
    <source>
        <dbReference type="ARBA" id="ARBA00023286"/>
    </source>
</evidence>
<evidence type="ECO:0000256" key="6">
    <source>
        <dbReference type="ARBA" id="ARBA00023136"/>
    </source>
</evidence>
<gene>
    <name evidence="11" type="ORF">AMAG_03903</name>
</gene>
<reference evidence="12" key="2">
    <citation type="submission" date="2009-11" db="EMBL/GenBank/DDBJ databases">
        <title>The Genome Sequence of Allomyces macrogynus strain ATCC 38327.</title>
        <authorList>
            <consortium name="The Broad Institute Genome Sequencing Platform"/>
            <person name="Russ C."/>
            <person name="Cuomo C."/>
            <person name="Shea T."/>
            <person name="Young S.K."/>
            <person name="Zeng Q."/>
            <person name="Koehrsen M."/>
            <person name="Haas B."/>
            <person name="Borodovsky M."/>
            <person name="Guigo R."/>
            <person name="Alvarado L."/>
            <person name="Berlin A."/>
            <person name="Borenstein D."/>
            <person name="Chen Z."/>
            <person name="Engels R."/>
            <person name="Freedman E."/>
            <person name="Gellesch M."/>
            <person name="Goldberg J."/>
            <person name="Griggs A."/>
            <person name="Gujja S."/>
            <person name="Heiman D."/>
            <person name="Hepburn T."/>
            <person name="Howarth C."/>
            <person name="Jen D."/>
            <person name="Larson L."/>
            <person name="Lewis B."/>
            <person name="Mehta T."/>
            <person name="Park D."/>
            <person name="Pearson M."/>
            <person name="Roberts A."/>
            <person name="Saif S."/>
            <person name="Shenoy N."/>
            <person name="Sisk P."/>
            <person name="Stolte C."/>
            <person name="Sykes S."/>
            <person name="Walk T."/>
            <person name="White J."/>
            <person name="Yandava C."/>
            <person name="Burger G."/>
            <person name="Gray M.W."/>
            <person name="Holland P.W.H."/>
            <person name="King N."/>
            <person name="Lang F.B.F."/>
            <person name="Roger A.J."/>
            <person name="Ruiz-Trillo I."/>
            <person name="Lander E."/>
            <person name="Nusbaum C."/>
        </authorList>
    </citation>
    <scope>NUCLEOTIDE SEQUENCE [LARGE SCALE GENOMIC DNA]</scope>
    <source>
        <strain evidence="12">ATCC 38327</strain>
    </source>
</reference>
<dbReference type="InterPro" id="IPR014710">
    <property type="entry name" value="RmlC-like_jellyroll"/>
</dbReference>
<dbReference type="AlphaFoldDB" id="A0A0L0S713"/>
<dbReference type="Gene3D" id="2.60.120.10">
    <property type="entry name" value="Jelly Rolls"/>
    <property type="match status" value="1"/>
</dbReference>
<feature type="compositionally biased region" description="Pro residues" evidence="9">
    <location>
        <begin position="244"/>
        <end position="255"/>
    </location>
</feature>
<dbReference type="InterPro" id="IPR018488">
    <property type="entry name" value="cNMP-bd_CS"/>
</dbReference>